<dbReference type="OrthoDB" id="10262413at2759"/>
<dbReference type="Gene3D" id="3.40.50.300">
    <property type="entry name" value="P-loop containing nucleotide triphosphate hydrolases"/>
    <property type="match status" value="1"/>
</dbReference>
<gene>
    <name evidence="2" type="ORF">TTAC_LOCUS6314</name>
</gene>
<dbReference type="Gene3D" id="1.20.890.10">
    <property type="entry name" value="cAMP-dependent protein kinase regulatory subunit, dimerization-anchoring domain"/>
    <property type="match status" value="1"/>
</dbReference>
<dbReference type="Pfam" id="PF05186">
    <property type="entry name" value="Dpy-30"/>
    <property type="match status" value="1"/>
</dbReference>
<dbReference type="AlphaFoldDB" id="A0A0R3WZT6"/>
<dbReference type="Proteomes" id="UP000274429">
    <property type="component" value="Unassembled WGS sequence"/>
</dbReference>
<dbReference type="STRING" id="6205.A0A0R3WZT6"/>
<feature type="compositionally biased region" description="Acidic residues" evidence="1">
    <location>
        <begin position="383"/>
        <end position="392"/>
    </location>
</feature>
<dbReference type="InterPro" id="IPR036291">
    <property type="entry name" value="NAD(P)-bd_dom_sf"/>
</dbReference>
<sequence length="714" mass="81014">MATQQATNLIPSDVLFKSVLGSTPPLNEGEEDLGEANTIPTSPSGFNNNVFCTLSDPSTTPSCPSTVVQHCDYFIYNINDNDLQVEEALWIAEKLYEESDDFEKRKVFVLLSTVLTWSQIQHLPDANYFRRKAHRHYIRHIAAEKEIKRLGTLDGWLNQPALNVIGDGKNFIPTIHVNDLASIVYKLLNLCPTTHYILAVDDGYNTLLEIVTAISEVLTTGKVKHISVEEAKRMDEFTQKHIDSLTLNLRLEAQFVHENLPFKWASESGLVASIQKIVKEFKLARGLLPIRLCVLGPPLSGKSKLAQLLSEYYSVPHIHVKEIIESRIKELVSKVFSYFDEQVNSRGQKSSYRAKDNNETEEEAIDEDYDAADDDEVMEEMEEIEETNEGEEGEKIKEPDPQAQVAQLSGERAARERSIPNMINETDFLGKVALSPNPNSLPRGILPACVIFLQATDAFLFNRVLRIPNDEVRCSHNDEEGFLRRLLIYRHSHAGSEVAALMASDELRKALNSDYLQKITAGEASTLTSTEQIVPLMAGSIGTNSLCAFFEDRGVRAFNFDVATDTSGVFNEIERKIRTAIGPPRNYGPTAKTLTIRDKIRLKEAEERRTLEKEREAEEFRRREVRKREFSDLLERVRTEEDEELLEASKPLREFLGKFVMPTLSKGIFECIWRRPEDPVDYLLDRIRLPLIRKALDLVALTLALMELDKGTRM</sequence>
<name>A0A0R3WZT6_HYDTA</name>
<proteinExistence type="predicted"/>
<evidence type="ECO:0000313" key="4">
    <source>
        <dbReference type="WBParaSite" id="TTAC_0000632901-mRNA-1"/>
    </source>
</evidence>
<organism evidence="4">
    <name type="scientific">Hydatigena taeniaeformis</name>
    <name type="common">Feline tapeworm</name>
    <name type="synonym">Taenia taeniaeformis</name>
    <dbReference type="NCBI Taxonomy" id="6205"/>
    <lineage>
        <taxon>Eukaryota</taxon>
        <taxon>Metazoa</taxon>
        <taxon>Spiralia</taxon>
        <taxon>Lophotrochozoa</taxon>
        <taxon>Platyhelminthes</taxon>
        <taxon>Cestoda</taxon>
        <taxon>Eucestoda</taxon>
        <taxon>Cyclophyllidea</taxon>
        <taxon>Taeniidae</taxon>
        <taxon>Hydatigera</taxon>
    </lineage>
</organism>
<dbReference type="InterPro" id="IPR047499">
    <property type="entry name" value="DD_AK7"/>
</dbReference>
<keyword evidence="3" id="KW-1185">Reference proteome</keyword>
<evidence type="ECO:0000313" key="2">
    <source>
        <dbReference type="EMBL" id="VDM30501.1"/>
    </source>
</evidence>
<evidence type="ECO:0000313" key="3">
    <source>
        <dbReference type="Proteomes" id="UP000274429"/>
    </source>
</evidence>
<reference evidence="4" key="1">
    <citation type="submission" date="2016-04" db="UniProtKB">
        <authorList>
            <consortium name="WormBaseParasite"/>
        </authorList>
    </citation>
    <scope>IDENTIFICATION</scope>
</reference>
<feature type="region of interest" description="Disordered" evidence="1">
    <location>
        <begin position="347"/>
        <end position="372"/>
    </location>
</feature>
<dbReference type="WBParaSite" id="TTAC_0000632901-mRNA-1">
    <property type="protein sequence ID" value="TTAC_0000632901-mRNA-1"/>
    <property type="gene ID" value="TTAC_0000632901"/>
</dbReference>
<accession>A0A0R3WZT6</accession>
<reference evidence="2 3" key="2">
    <citation type="submission" date="2018-11" db="EMBL/GenBank/DDBJ databases">
        <authorList>
            <consortium name="Pathogen Informatics"/>
        </authorList>
    </citation>
    <scope>NUCLEOTIDE SEQUENCE [LARGE SCALE GENOMIC DNA]</scope>
</reference>
<dbReference type="SUPFAM" id="SSF52540">
    <property type="entry name" value="P-loop containing nucleoside triphosphate hydrolases"/>
    <property type="match status" value="1"/>
</dbReference>
<dbReference type="InterPro" id="IPR007858">
    <property type="entry name" value="Dpy-30_motif"/>
</dbReference>
<dbReference type="EMBL" id="UYWX01020298">
    <property type="protein sequence ID" value="VDM30501.1"/>
    <property type="molecule type" value="Genomic_DNA"/>
</dbReference>
<evidence type="ECO:0000256" key="1">
    <source>
        <dbReference type="SAM" id="MobiDB-lite"/>
    </source>
</evidence>
<protein>
    <submittedName>
        <fullName evidence="4">Adenylate kinase 7</fullName>
    </submittedName>
</protein>
<dbReference type="InterPro" id="IPR027417">
    <property type="entry name" value="P-loop_NTPase"/>
</dbReference>
<feature type="compositionally biased region" description="Acidic residues" evidence="1">
    <location>
        <begin position="359"/>
        <end position="372"/>
    </location>
</feature>
<dbReference type="CDD" id="cd22967">
    <property type="entry name" value="DD_AK7"/>
    <property type="match status" value="1"/>
</dbReference>
<feature type="region of interest" description="Disordered" evidence="1">
    <location>
        <begin position="383"/>
        <end position="402"/>
    </location>
</feature>
<dbReference type="SUPFAM" id="SSF51735">
    <property type="entry name" value="NAD(P)-binding Rossmann-fold domains"/>
    <property type="match status" value="1"/>
</dbReference>